<protein>
    <submittedName>
        <fullName evidence="2">Uncharacterized protein</fullName>
    </submittedName>
</protein>
<dbReference type="AlphaFoldDB" id="A0A8S1F091"/>
<dbReference type="Proteomes" id="UP000494206">
    <property type="component" value="Unassembled WGS sequence"/>
</dbReference>
<gene>
    <name evidence="2" type="ORF">CBOVIS_LOCUS8334</name>
</gene>
<evidence type="ECO:0000256" key="1">
    <source>
        <dbReference type="SAM" id="Phobius"/>
    </source>
</evidence>
<feature type="transmembrane region" description="Helical" evidence="1">
    <location>
        <begin position="32"/>
        <end position="55"/>
    </location>
</feature>
<keyword evidence="3" id="KW-1185">Reference proteome</keyword>
<keyword evidence="1" id="KW-0812">Transmembrane</keyword>
<name>A0A8S1F091_9PELO</name>
<dbReference type="EMBL" id="CADEPM010000005">
    <property type="protein sequence ID" value="CAB3406234.1"/>
    <property type="molecule type" value="Genomic_DNA"/>
</dbReference>
<proteinExistence type="predicted"/>
<evidence type="ECO:0000313" key="2">
    <source>
        <dbReference type="EMBL" id="CAB3406234.1"/>
    </source>
</evidence>
<evidence type="ECO:0000313" key="3">
    <source>
        <dbReference type="Proteomes" id="UP000494206"/>
    </source>
</evidence>
<comment type="caution">
    <text evidence="2">The sequence shown here is derived from an EMBL/GenBank/DDBJ whole genome shotgun (WGS) entry which is preliminary data.</text>
</comment>
<dbReference type="OrthoDB" id="5816130at2759"/>
<keyword evidence="1" id="KW-0472">Membrane</keyword>
<keyword evidence="1" id="KW-1133">Transmembrane helix</keyword>
<sequence>MDSLIVPTSPESPLAAAAASAVGAPNTEIWEVVLVASCPVIFIVFLCLCVICLVVRSYEQPNIADVRPIRRQNTPIASILRQLPPPPKYDIAVLSVDAPPPLYTDIGKEPPLRTTPSGGRPILHRQFAEHRHLTTPTVQPLNIQYLYPPRYEAAVDETANKPNATTTTPPRVAHVVVELTPSSSSGSSTTSTSTSS</sequence>
<reference evidence="2 3" key="1">
    <citation type="submission" date="2020-04" db="EMBL/GenBank/DDBJ databases">
        <authorList>
            <person name="Laetsch R D."/>
            <person name="Stevens L."/>
            <person name="Kumar S."/>
            <person name="Blaxter L. M."/>
        </authorList>
    </citation>
    <scope>NUCLEOTIDE SEQUENCE [LARGE SCALE GENOMIC DNA]</scope>
</reference>
<accession>A0A8S1F091</accession>
<organism evidence="2 3">
    <name type="scientific">Caenorhabditis bovis</name>
    <dbReference type="NCBI Taxonomy" id="2654633"/>
    <lineage>
        <taxon>Eukaryota</taxon>
        <taxon>Metazoa</taxon>
        <taxon>Ecdysozoa</taxon>
        <taxon>Nematoda</taxon>
        <taxon>Chromadorea</taxon>
        <taxon>Rhabditida</taxon>
        <taxon>Rhabditina</taxon>
        <taxon>Rhabditomorpha</taxon>
        <taxon>Rhabditoidea</taxon>
        <taxon>Rhabditidae</taxon>
        <taxon>Peloderinae</taxon>
        <taxon>Caenorhabditis</taxon>
    </lineage>
</organism>